<feature type="domain" description="Amidohydrolase-related" evidence="1">
    <location>
        <begin position="72"/>
        <end position="401"/>
    </location>
</feature>
<dbReference type="InterPro" id="IPR006680">
    <property type="entry name" value="Amidohydro-rel"/>
</dbReference>
<evidence type="ECO:0000259" key="1">
    <source>
        <dbReference type="Pfam" id="PF01979"/>
    </source>
</evidence>
<proteinExistence type="predicted"/>
<dbReference type="Proteomes" id="UP001056455">
    <property type="component" value="Chromosome"/>
</dbReference>
<protein>
    <submittedName>
        <fullName evidence="2">Amidohydrolase family protein</fullName>
    </submittedName>
</protein>
<dbReference type="InterPro" id="IPR032466">
    <property type="entry name" value="Metal_Hydrolase"/>
</dbReference>
<dbReference type="Gene3D" id="2.30.40.10">
    <property type="entry name" value="Urease, subunit C, domain 1"/>
    <property type="match status" value="1"/>
</dbReference>
<evidence type="ECO:0000313" key="3">
    <source>
        <dbReference type="Proteomes" id="UP001056455"/>
    </source>
</evidence>
<dbReference type="SUPFAM" id="SSF51338">
    <property type="entry name" value="Composite domain of metallo-dependent hydrolases"/>
    <property type="match status" value="1"/>
</dbReference>
<dbReference type="EMBL" id="CP099489">
    <property type="protein sequence ID" value="USQ78662.1"/>
    <property type="molecule type" value="Genomic_DNA"/>
</dbReference>
<evidence type="ECO:0000313" key="2">
    <source>
        <dbReference type="EMBL" id="USQ78662.1"/>
    </source>
</evidence>
<dbReference type="InterPro" id="IPR051781">
    <property type="entry name" value="Metallo-dep_Hydrolase"/>
</dbReference>
<dbReference type="InterPro" id="IPR057744">
    <property type="entry name" value="OTAase-like"/>
</dbReference>
<dbReference type="Pfam" id="PF01979">
    <property type="entry name" value="Amidohydro_1"/>
    <property type="match status" value="1"/>
</dbReference>
<dbReference type="CDD" id="cd01299">
    <property type="entry name" value="Met_dep_hydrolase_A"/>
    <property type="match status" value="1"/>
</dbReference>
<dbReference type="PANTHER" id="PTHR43135:SF3">
    <property type="entry name" value="ALPHA-D-RIBOSE 1-METHYLPHOSPHONATE 5-TRIPHOSPHATE DIPHOSPHATASE"/>
    <property type="match status" value="1"/>
</dbReference>
<reference evidence="2" key="1">
    <citation type="submission" date="2022-06" db="EMBL/GenBank/DDBJ databases">
        <title>Ornithinimicrobium HY1793.</title>
        <authorList>
            <person name="Huang Y."/>
        </authorList>
    </citation>
    <scope>NUCLEOTIDE SEQUENCE</scope>
    <source>
        <strain evidence="2">HY1793</strain>
    </source>
</reference>
<dbReference type="RefSeq" id="WP_252591459.1">
    <property type="nucleotide sequence ID" value="NZ_CP099489.1"/>
</dbReference>
<name>A0ABY4YPX9_9MICO</name>
<organism evidence="2 3">
    <name type="scientific">Ornithinimicrobium faecis</name>
    <dbReference type="NCBI Taxonomy" id="2934158"/>
    <lineage>
        <taxon>Bacteria</taxon>
        <taxon>Bacillati</taxon>
        <taxon>Actinomycetota</taxon>
        <taxon>Actinomycetes</taxon>
        <taxon>Micrococcales</taxon>
        <taxon>Ornithinimicrobiaceae</taxon>
        <taxon>Ornithinimicrobium</taxon>
    </lineage>
</organism>
<sequence length="425" mass="44670">MVIDSMGPHAATGQVLVNCSVFDGTGDSSLSDQAIWIRSDGTVALVGDRQDVMDAAGANPEPTTVVDLAGGYVMPGLINMHVHLGLALPGAMSASLDRDNPAALALQMAGNARRTLLAGVTTARLVGETDYTDFTLRRAIRAGTVPGPRLFTAGHALCCTGGHGHDSDGLEADGADGFRRATREQLRAGADLIKVCVSGGLAGEHEAIETPQLTDDELSAVVTTAHDWRRTVTAHAGPADVIERVLALGVDGIEHGYQLTPEVAAEMARRGTWYVPTITVSRCREFFEEHQVPAWMMERALGAGPRHWESLQHAITAGVRIVLGSDMPPDAPFDGTTATVREMEFMAEAGMTPGDVLRAATSRAAEWLGVSGQIGTLTPGAVGDLLVLDADPAADVSALRTMHAVVQGGRAVRDDRGHWAKGRTA</sequence>
<dbReference type="Gene3D" id="3.20.20.140">
    <property type="entry name" value="Metal-dependent hydrolases"/>
    <property type="match status" value="1"/>
</dbReference>
<keyword evidence="3" id="KW-1185">Reference proteome</keyword>
<dbReference type="SUPFAM" id="SSF51556">
    <property type="entry name" value="Metallo-dependent hydrolases"/>
    <property type="match status" value="1"/>
</dbReference>
<gene>
    <name evidence="2" type="ORF">NF556_13620</name>
</gene>
<dbReference type="PANTHER" id="PTHR43135">
    <property type="entry name" value="ALPHA-D-RIBOSE 1-METHYLPHOSPHONATE 5-TRIPHOSPHATE DIPHOSPHATASE"/>
    <property type="match status" value="1"/>
</dbReference>
<accession>A0ABY4YPX9</accession>
<dbReference type="InterPro" id="IPR011059">
    <property type="entry name" value="Metal-dep_hydrolase_composite"/>
</dbReference>